<evidence type="ECO:0000256" key="2">
    <source>
        <dbReference type="ARBA" id="ARBA00022679"/>
    </source>
</evidence>
<dbReference type="NCBIfam" id="TIGR00095">
    <property type="entry name" value="16S rRNA (guanine(966)-N(2))-methyltransferase RsmD"/>
    <property type="match status" value="1"/>
</dbReference>
<feature type="region of interest" description="Disordered" evidence="4">
    <location>
        <begin position="1"/>
        <end position="31"/>
    </location>
</feature>
<feature type="compositionally biased region" description="Basic residues" evidence="4">
    <location>
        <begin position="1"/>
        <end position="15"/>
    </location>
</feature>
<protein>
    <recommendedName>
        <fullName evidence="3">Ribosomal RNA small subunit methyltransferase D</fullName>
        <ecNumber evidence="3">2.1.1.171</ecNumber>
    </recommendedName>
</protein>
<dbReference type="InterPro" id="IPR004398">
    <property type="entry name" value="RNA_MeTrfase_RsmD"/>
</dbReference>
<dbReference type="PANTHER" id="PTHR43542:SF1">
    <property type="entry name" value="METHYLTRANSFERASE"/>
    <property type="match status" value="1"/>
</dbReference>
<keyword evidence="1 3" id="KW-0489">Methyltransferase</keyword>
<evidence type="ECO:0000313" key="6">
    <source>
        <dbReference type="Proteomes" id="UP000525987"/>
    </source>
</evidence>
<keyword evidence="6" id="KW-1185">Reference proteome</keyword>
<dbReference type="PIRSF" id="PIRSF004553">
    <property type="entry name" value="CHP00095"/>
    <property type="match status" value="1"/>
</dbReference>
<dbReference type="EMBL" id="JACHXM010000019">
    <property type="protein sequence ID" value="MBB3142326.1"/>
    <property type="molecule type" value="Genomic_DNA"/>
</dbReference>
<sequence length="216" mass="23482">MSRRRPSPRHSKPSRSGKGAAPRPAGQLRIIGGEHRRRRLPVLDSPGLRPTPDRVRETLFNWLGMATPGARVLDLFAGTGALGLEALSRGAAQAVLVERDPRVARALSDNLATLGIARAEVAIADALAFLAGTPRPVTLAFIDPPFRQDLAAPCCDALEDGWLTTDAWIYLETESELEPTVPGTWKLHREVRAGDSTGRLYHRTEETEKSHIGDAC</sequence>
<dbReference type="RefSeq" id="WP_183388700.1">
    <property type="nucleotide sequence ID" value="NZ_JACHXM010000019.1"/>
</dbReference>
<accession>A0A7W5G7B9</accession>
<gene>
    <name evidence="5" type="ORF">FHR96_003214</name>
</gene>
<evidence type="ECO:0000313" key="5">
    <source>
        <dbReference type="EMBL" id="MBB3142326.1"/>
    </source>
</evidence>
<dbReference type="PANTHER" id="PTHR43542">
    <property type="entry name" value="METHYLTRANSFERASE"/>
    <property type="match status" value="1"/>
</dbReference>
<evidence type="ECO:0000256" key="1">
    <source>
        <dbReference type="ARBA" id="ARBA00022603"/>
    </source>
</evidence>
<proteinExistence type="inferred from homology"/>
<dbReference type="GO" id="GO:0052913">
    <property type="term" value="F:16S rRNA (guanine(966)-N(2))-methyltransferase activity"/>
    <property type="evidence" value="ECO:0007669"/>
    <property type="project" value="UniProtKB-EC"/>
</dbReference>
<organism evidence="5 6">
    <name type="scientific">Halomonas organivorans</name>
    <dbReference type="NCBI Taxonomy" id="257772"/>
    <lineage>
        <taxon>Bacteria</taxon>
        <taxon>Pseudomonadati</taxon>
        <taxon>Pseudomonadota</taxon>
        <taxon>Gammaproteobacteria</taxon>
        <taxon>Oceanospirillales</taxon>
        <taxon>Halomonadaceae</taxon>
        <taxon>Halomonas</taxon>
    </lineage>
</organism>
<keyword evidence="3" id="KW-0698">rRNA processing</keyword>
<dbReference type="Gene3D" id="3.40.50.150">
    <property type="entry name" value="Vaccinia Virus protein VP39"/>
    <property type="match status" value="1"/>
</dbReference>
<keyword evidence="3" id="KW-0949">S-adenosyl-L-methionine</keyword>
<comment type="similarity">
    <text evidence="3">Belongs to the methyltransferase superfamily. RsmD family.</text>
</comment>
<dbReference type="Proteomes" id="UP000525987">
    <property type="component" value="Unassembled WGS sequence"/>
</dbReference>
<reference evidence="5 6" key="1">
    <citation type="submission" date="2020-08" db="EMBL/GenBank/DDBJ databases">
        <title>Genomic Encyclopedia of Type Strains, Phase III (KMG-III): the genomes of soil and plant-associated and newly described type strains.</title>
        <authorList>
            <person name="Whitman W."/>
        </authorList>
    </citation>
    <scope>NUCLEOTIDE SEQUENCE [LARGE SCALE GENOMIC DNA]</scope>
    <source>
        <strain evidence="5 6">CECT 5995</strain>
    </source>
</reference>
<keyword evidence="2 3" id="KW-0808">Transferase</keyword>
<comment type="function">
    <text evidence="3">Specifically methylates the guanine in position 966 of 16S rRNA in the assembled 30S particle.</text>
</comment>
<dbReference type="CDD" id="cd02440">
    <property type="entry name" value="AdoMet_MTases"/>
    <property type="match status" value="1"/>
</dbReference>
<comment type="catalytic activity">
    <reaction evidence="3">
        <text>guanosine(966) in 16S rRNA + S-adenosyl-L-methionine = N(2)-methylguanosine(966) in 16S rRNA + S-adenosyl-L-homocysteine + H(+)</text>
        <dbReference type="Rhea" id="RHEA:23548"/>
        <dbReference type="Rhea" id="RHEA-COMP:10211"/>
        <dbReference type="Rhea" id="RHEA-COMP:10212"/>
        <dbReference type="ChEBI" id="CHEBI:15378"/>
        <dbReference type="ChEBI" id="CHEBI:57856"/>
        <dbReference type="ChEBI" id="CHEBI:59789"/>
        <dbReference type="ChEBI" id="CHEBI:74269"/>
        <dbReference type="ChEBI" id="CHEBI:74481"/>
        <dbReference type="EC" id="2.1.1.171"/>
    </reaction>
</comment>
<comment type="caution">
    <text evidence="5">The sequence shown here is derived from an EMBL/GenBank/DDBJ whole genome shotgun (WGS) entry which is preliminary data.</text>
</comment>
<dbReference type="Pfam" id="PF03602">
    <property type="entry name" value="Cons_hypoth95"/>
    <property type="match status" value="1"/>
</dbReference>
<dbReference type="EC" id="2.1.1.171" evidence="3"/>
<dbReference type="InterPro" id="IPR029063">
    <property type="entry name" value="SAM-dependent_MTases_sf"/>
</dbReference>
<name>A0A7W5G7B9_9GAMM</name>
<evidence type="ECO:0000256" key="4">
    <source>
        <dbReference type="SAM" id="MobiDB-lite"/>
    </source>
</evidence>
<evidence type="ECO:0000256" key="3">
    <source>
        <dbReference type="PIRNR" id="PIRNR004553"/>
    </source>
</evidence>
<dbReference type="AlphaFoldDB" id="A0A7W5G7B9"/>
<dbReference type="SUPFAM" id="SSF53335">
    <property type="entry name" value="S-adenosyl-L-methionine-dependent methyltransferases"/>
    <property type="match status" value="1"/>
</dbReference>